<dbReference type="OrthoDB" id="775356at2759"/>
<dbReference type="GO" id="GO:0110085">
    <property type="term" value="C:mitotic actomyosin contractile ring"/>
    <property type="evidence" value="ECO:0007669"/>
    <property type="project" value="TreeGrafter"/>
</dbReference>
<feature type="region of interest" description="Disordered" evidence="2">
    <location>
        <begin position="330"/>
        <end position="385"/>
    </location>
</feature>
<evidence type="ECO:0000259" key="4">
    <source>
        <dbReference type="PROSITE" id="PS50021"/>
    </source>
</evidence>
<evidence type="ECO:0000256" key="2">
    <source>
        <dbReference type="SAM" id="MobiDB-lite"/>
    </source>
</evidence>
<reference evidence="5 6" key="1">
    <citation type="journal article" date="2011" name="Proc. Natl. Acad. Sci. U.S.A.">
        <title>Comparative genomics of xylose-fermenting fungi for enhanced biofuel production.</title>
        <authorList>
            <person name="Wohlbach D.J."/>
            <person name="Kuo A."/>
            <person name="Sato T.K."/>
            <person name="Potts K.M."/>
            <person name="Salamov A.A."/>
            <person name="LaButti K.M."/>
            <person name="Sun H."/>
            <person name="Clum A."/>
            <person name="Pangilinan J.L."/>
            <person name="Lindquist E.A."/>
            <person name="Lucas S."/>
            <person name="Lapidus A."/>
            <person name="Jin M."/>
            <person name="Gunawan C."/>
            <person name="Balan V."/>
            <person name="Dale B.E."/>
            <person name="Jeffries T.W."/>
            <person name="Zinkel R."/>
            <person name="Barry K.W."/>
            <person name="Grigoriev I.V."/>
            <person name="Gasch A.P."/>
        </authorList>
    </citation>
    <scope>NUCLEOTIDE SEQUENCE [LARGE SCALE GENOMIC DNA]</scope>
    <source>
        <strain evidence="6">ATCC 10573 / BCRC 21748 / CBS 615 / JCM 9827 / NBRC 10315 / NRRL Y-1498 / VKM Y-70</strain>
    </source>
</reference>
<dbReference type="GO" id="GO:0051015">
    <property type="term" value="F:actin filament binding"/>
    <property type="evidence" value="ECO:0007669"/>
    <property type="project" value="TreeGrafter"/>
</dbReference>
<dbReference type="PROSITE" id="PS50018">
    <property type="entry name" value="RAS_GTPASE_ACTIV_2"/>
    <property type="match status" value="1"/>
</dbReference>
<feature type="domain" description="Ras-GAP" evidence="3">
    <location>
        <begin position="975"/>
        <end position="1146"/>
    </location>
</feature>
<dbReference type="Pfam" id="PF00616">
    <property type="entry name" value="RasGAP"/>
    <property type="match status" value="1"/>
</dbReference>
<dbReference type="Gene3D" id="1.10.506.10">
    <property type="entry name" value="GTPase Activation - p120gap, domain 1"/>
    <property type="match status" value="1"/>
</dbReference>
<dbReference type="Pfam" id="PF03836">
    <property type="entry name" value="RasGAP_C"/>
    <property type="match status" value="1"/>
</dbReference>
<feature type="compositionally biased region" description="Polar residues" evidence="2">
    <location>
        <begin position="36"/>
        <end position="47"/>
    </location>
</feature>
<organism evidence="6">
    <name type="scientific">Candida tenuis (strain ATCC 10573 / BCRC 21748 / CBS 615 / JCM 9827 / NBRC 10315 / NRRL Y-1498 / VKM Y-70)</name>
    <name type="common">Yeast</name>
    <name type="synonym">Yamadazyma tenuis</name>
    <dbReference type="NCBI Taxonomy" id="590646"/>
    <lineage>
        <taxon>Eukaryota</taxon>
        <taxon>Fungi</taxon>
        <taxon>Dikarya</taxon>
        <taxon>Ascomycota</taxon>
        <taxon>Saccharomycotina</taxon>
        <taxon>Pichiomycetes</taxon>
        <taxon>Debaryomycetaceae</taxon>
        <taxon>Yamadazyma</taxon>
    </lineage>
</organism>
<dbReference type="PROSITE" id="PS50096">
    <property type="entry name" value="IQ"/>
    <property type="match status" value="3"/>
</dbReference>
<feature type="domain" description="Calponin-homology (CH)" evidence="4">
    <location>
        <begin position="158"/>
        <end position="264"/>
    </location>
</feature>
<dbReference type="KEGG" id="cten:18250154"/>
<dbReference type="PROSITE" id="PS50021">
    <property type="entry name" value="CH"/>
    <property type="match status" value="1"/>
</dbReference>
<dbReference type="GeneID" id="18250154"/>
<dbReference type="InterPro" id="IPR001936">
    <property type="entry name" value="RasGAP_dom"/>
</dbReference>
<dbReference type="EMBL" id="GL996512">
    <property type="protein sequence ID" value="EGV65757.1"/>
    <property type="molecule type" value="Genomic_DNA"/>
</dbReference>
<protein>
    <submittedName>
        <fullName evidence="5">Uncharacterized protein</fullName>
    </submittedName>
</protein>
<dbReference type="SUPFAM" id="SSF47576">
    <property type="entry name" value="Calponin-homology domain, CH-domain"/>
    <property type="match status" value="1"/>
</dbReference>
<name>G3AY27_CANTC</name>
<sequence length="1578" mass="181724">MSSPVKNIALKYLDSINDINDDISLRSPSKVPLQPSLRQNTKPTFNKSFPEEDLDKLARQLDVDPVSTPTKNALFRTKYQTPSVTVSSFKTPTTKSSTSSSKSGSPIKRHLAAFETPIKRSTEIPALKTDMTLSSKDKPYLSSPGNSTSTDSPGYEYLCRIEAIKNWLQQVMGEPIDKSAAEMISDIRNGIVLAKLANVILPTRKSVFTNPKLQFRHTENINRFFKLMDFLSVPDIFTFELTDLYDAKNVPKVWFCLHAMSYMLHKYNPEFPQIKSLVGRCEFCPEDIRTANRALVGAGLPNFSSADNNNDSTFDSIYMNRVINNSPTKLNVSSTFSRPSDTLSSPKKSDKFSDDPFNDKTSFRQPRTPDRSSPASARDEFYTPKSHSIRESMSDDVDYKDSRYYTPEIDDHLINIVKLQALSRGATFRYRMFVSKIMLRSYVDEFTHFNSIIRGNMARMRTIHRHRDEVLLFKHQIIDFQAISRSKLLRSKLTYDFNQHTDNVVRFQSIVRGSIVRQHVKSIKYNISMAEPSIIELQAQSKMLLVYPKVMTVLEQKALIEPSVVDFQSVARRLLYQRGKIVDLISNLKDCGGLINFQAVIRAKNLRNDFYGRIYVLQKVESKLTQLQSVARGGTVRTKLCNNVLITLMHEDVQMNSLFAKARGNMTRRSIGYTNAYLHHYEDEVVELQSRFRGLFMRFKRDVVLEDCYNNIGDIIALQSIIRGNVIRKEMNSIDSYYVKNMASVIKVQSHIKSNFAKRAYQSLITMRNPPLSIIRRFAYLLSDNDTDFEQELELAELKDRIIERSKANEELETLIENLDIKLGLLDKNKISIEDFIKNKFNHFKDIDEDVNIKNLEKLNKSSRERIECYQTLFYFLQTKPIYFVRLHESMELSIKETKEFKNLQKFIVLMYPIKDSSISHHSREEFFFMKLILSLMESDMKTHCSNLTDITKSSCCFWIDYFVHFNSHTYQRLHLKTMLGKTVMSVIDNDDLDFESDPSVINASLIDRDMRINGFSDRDVDASPQIAIKDPEVSNKFVENLMNLREYITSTLNILEAIVDKIPLHIRVVCSQAYKLSKLTYPDRSEMQHLAVAGVIFIKHYIQNIFQNPENFGFLANNSYNPGILKVKCKANLKALGRVMMQAFALKPFSDNFLKPLNEYLQSSVDLTRSIIVRLINVDDLETSYNLTDYDDIVTHDRPKLTMKVTDMAQIEKIIQNNIDMVAPSSDDQLYSVATQLNQAVNTAKDLVALTELGSLTLNLNPTTKEESIADTKGNALFTQVKRSVLYIIRVQEGDELLELLVAGITPDHERNFKEITHGERQVSQEANSGQKKKAYHKTSLGDLTKITYHDLKKNALETILQLEFMGLVHRNNSYQEILNQIAVDIKTKHSQRISRKSQLEIAIKTQEKLIEKERVLNRQHRDYNNHVESILSQLQSRPKDKKLFNIIPIFSKQYFYHRELKKSNRLPKFGSYKYSARKLIEQKVILDFAGALSARYNTSSKLDFMFSCHRVGIFTIEAASGSVSIPGAFASITLDELLNLQYESKDKYEVFDGMVVFDTMNLTSFVFKKFYDMKKE</sequence>
<dbReference type="SMART" id="SM00033">
    <property type="entry name" value="CH"/>
    <property type="match status" value="1"/>
</dbReference>
<dbReference type="SUPFAM" id="SSF48350">
    <property type="entry name" value="GTPase activation domain, GAP"/>
    <property type="match status" value="1"/>
</dbReference>
<dbReference type="SUPFAM" id="SSF143885">
    <property type="entry name" value="RGC domain-like"/>
    <property type="match status" value="1"/>
</dbReference>
<dbReference type="CDD" id="cd12206">
    <property type="entry name" value="RasGAP_IQGAP_related"/>
    <property type="match status" value="1"/>
</dbReference>
<dbReference type="Proteomes" id="UP000000707">
    <property type="component" value="Unassembled WGS sequence"/>
</dbReference>
<dbReference type="Pfam" id="PF00307">
    <property type="entry name" value="CH"/>
    <property type="match status" value="1"/>
</dbReference>
<dbReference type="GO" id="GO:1903479">
    <property type="term" value="P:mitotic actomyosin contractile ring assembly actin filament organization"/>
    <property type="evidence" value="ECO:0007669"/>
    <property type="project" value="TreeGrafter"/>
</dbReference>
<dbReference type="InterPro" id="IPR000593">
    <property type="entry name" value="RasGAP_C"/>
</dbReference>
<keyword evidence="6" id="KW-1185">Reference proteome</keyword>
<feature type="compositionally biased region" description="Low complexity" evidence="2">
    <location>
        <begin position="85"/>
        <end position="106"/>
    </location>
</feature>
<feature type="region of interest" description="Disordered" evidence="2">
    <location>
        <begin position="85"/>
        <end position="108"/>
    </location>
</feature>
<dbReference type="InterPro" id="IPR008936">
    <property type="entry name" value="Rho_GTPase_activation_prot"/>
</dbReference>
<feature type="compositionally biased region" description="Basic and acidic residues" evidence="2">
    <location>
        <begin position="347"/>
        <end position="370"/>
    </location>
</feature>
<accession>G3AY27</accession>
<evidence type="ECO:0000313" key="6">
    <source>
        <dbReference type="Proteomes" id="UP000000707"/>
    </source>
</evidence>
<feature type="compositionally biased region" description="Polar residues" evidence="2">
    <location>
        <begin position="330"/>
        <end position="343"/>
    </location>
</feature>
<dbReference type="STRING" id="590646.G3AY27"/>
<dbReference type="GO" id="GO:0005096">
    <property type="term" value="F:GTPase activator activity"/>
    <property type="evidence" value="ECO:0007669"/>
    <property type="project" value="TreeGrafter"/>
</dbReference>
<dbReference type="InterPro" id="IPR001715">
    <property type="entry name" value="CH_dom"/>
</dbReference>
<dbReference type="PANTHER" id="PTHR14149">
    <property type="entry name" value="RAS GTPASE-ACTIVATING PROTEIN WITH IQ MOTIF"/>
    <property type="match status" value="1"/>
</dbReference>
<keyword evidence="1" id="KW-0175">Coiled coil</keyword>
<proteinExistence type="predicted"/>
<evidence type="ECO:0000313" key="5">
    <source>
        <dbReference type="EMBL" id="EGV65757.1"/>
    </source>
</evidence>
<evidence type="ECO:0000256" key="1">
    <source>
        <dbReference type="SAM" id="Coils"/>
    </source>
</evidence>
<dbReference type="eggNOG" id="KOG2128">
    <property type="taxonomic scope" value="Eukaryota"/>
</dbReference>
<dbReference type="HOGENOM" id="CLU_000972_1_0_1"/>
<dbReference type="InterPro" id="IPR036872">
    <property type="entry name" value="CH_dom_sf"/>
</dbReference>
<feature type="region of interest" description="Disordered" evidence="2">
    <location>
        <begin position="24"/>
        <end position="49"/>
    </location>
</feature>
<gene>
    <name evidence="5" type="ORF">CANTEDRAFT_92083</name>
</gene>
<feature type="coiled-coil region" evidence="1">
    <location>
        <begin position="795"/>
        <end position="829"/>
    </location>
</feature>
<dbReference type="CDD" id="cd21206">
    <property type="entry name" value="CH_IQGAP"/>
    <property type="match status" value="1"/>
</dbReference>
<dbReference type="Gene3D" id="1.10.418.10">
    <property type="entry name" value="Calponin-like domain"/>
    <property type="match status" value="1"/>
</dbReference>
<dbReference type="PANTHER" id="PTHR14149:SF14">
    <property type="entry name" value="CALPONIN-HOMOLOGY (CH) DOMAIN-CONTAINING PROTEIN"/>
    <property type="match status" value="1"/>
</dbReference>
<dbReference type="GO" id="GO:0005516">
    <property type="term" value="F:calmodulin binding"/>
    <property type="evidence" value="ECO:0007669"/>
    <property type="project" value="TreeGrafter"/>
</dbReference>
<evidence type="ECO:0000259" key="3">
    <source>
        <dbReference type="PROSITE" id="PS50018"/>
    </source>
</evidence>